<dbReference type="SUPFAM" id="SSF52833">
    <property type="entry name" value="Thioredoxin-like"/>
    <property type="match status" value="1"/>
</dbReference>
<evidence type="ECO:0000313" key="2">
    <source>
        <dbReference type="Proteomes" id="UP000582837"/>
    </source>
</evidence>
<dbReference type="Gene3D" id="3.40.30.10">
    <property type="entry name" value="Glutaredoxin"/>
    <property type="match status" value="1"/>
</dbReference>
<protein>
    <recommendedName>
        <fullName evidence="3">Thioredoxin family protein</fullName>
    </recommendedName>
</protein>
<dbReference type="RefSeq" id="WP_170035571.1">
    <property type="nucleotide sequence ID" value="NZ_JABDTL010000001.1"/>
</dbReference>
<proteinExistence type="predicted"/>
<accession>A0A841H6E6</accession>
<dbReference type="Proteomes" id="UP000582837">
    <property type="component" value="Unassembled WGS sequence"/>
</dbReference>
<dbReference type="Pfam" id="PF14595">
    <property type="entry name" value="Thioredoxin_9"/>
    <property type="match status" value="1"/>
</dbReference>
<evidence type="ECO:0008006" key="3">
    <source>
        <dbReference type="Google" id="ProtNLM"/>
    </source>
</evidence>
<dbReference type="InterPro" id="IPR036249">
    <property type="entry name" value="Thioredoxin-like_sf"/>
</dbReference>
<organism evidence="1 2">
    <name type="scientific">Longimicrobium terrae</name>
    <dbReference type="NCBI Taxonomy" id="1639882"/>
    <lineage>
        <taxon>Bacteria</taxon>
        <taxon>Pseudomonadati</taxon>
        <taxon>Gemmatimonadota</taxon>
        <taxon>Longimicrobiia</taxon>
        <taxon>Longimicrobiales</taxon>
        <taxon>Longimicrobiaceae</taxon>
        <taxon>Longimicrobium</taxon>
    </lineage>
</organism>
<dbReference type="EMBL" id="JACHIA010000028">
    <property type="protein sequence ID" value="MBB6073731.1"/>
    <property type="molecule type" value="Genomic_DNA"/>
</dbReference>
<reference evidence="1 2" key="1">
    <citation type="submission" date="2020-08" db="EMBL/GenBank/DDBJ databases">
        <title>Genomic Encyclopedia of Type Strains, Phase IV (KMG-IV): sequencing the most valuable type-strain genomes for metagenomic binning, comparative biology and taxonomic classification.</title>
        <authorList>
            <person name="Goeker M."/>
        </authorList>
    </citation>
    <scope>NUCLEOTIDE SEQUENCE [LARGE SCALE GENOMIC DNA]</scope>
    <source>
        <strain evidence="1 2">DSM 29007</strain>
    </source>
</reference>
<name>A0A841H6E6_9BACT</name>
<keyword evidence="2" id="KW-1185">Reference proteome</keyword>
<gene>
    <name evidence="1" type="ORF">HNQ61_005402</name>
</gene>
<evidence type="ECO:0000313" key="1">
    <source>
        <dbReference type="EMBL" id="MBB6073731.1"/>
    </source>
</evidence>
<comment type="caution">
    <text evidence="1">The sequence shown here is derived from an EMBL/GenBank/DDBJ whole genome shotgun (WGS) entry which is preliminary data.</text>
</comment>
<sequence>MTDVTAGPDLGAYWKNAFSWDDYLNREVQQNADLWKSLYGRAAVSDAARERANGLGGSWRILVISEDWCGDAFNTVPVMARLAEGVPGIELRVAKRDENLELMDAFLTNGSRSIPIAIVLREDDTVAGHWGPRPPELQEFVLSEKKKGERPVEEIYKDVRTWYARDRGETTVRQILDIIAAA</sequence>
<dbReference type="AlphaFoldDB" id="A0A841H6E6"/>